<feature type="coiled-coil region" evidence="3">
    <location>
        <begin position="189"/>
        <end position="216"/>
    </location>
</feature>
<keyword evidence="7" id="KW-1185">Reference proteome</keyword>
<evidence type="ECO:0000259" key="5">
    <source>
        <dbReference type="PROSITE" id="PS50983"/>
    </source>
</evidence>
<gene>
    <name evidence="6" type="ORF">J2S11_000358</name>
</gene>
<dbReference type="Pfam" id="PF01497">
    <property type="entry name" value="Peripla_BP_2"/>
    <property type="match status" value="1"/>
</dbReference>
<dbReference type="RefSeq" id="WP_307390078.1">
    <property type="nucleotide sequence ID" value="NZ_BAAADK010000021.1"/>
</dbReference>
<evidence type="ECO:0000313" key="6">
    <source>
        <dbReference type="EMBL" id="MDQ0164459.1"/>
    </source>
</evidence>
<dbReference type="InterPro" id="IPR050902">
    <property type="entry name" value="ABC_Transporter_SBP"/>
</dbReference>
<evidence type="ECO:0000256" key="2">
    <source>
        <dbReference type="ARBA" id="ARBA00022729"/>
    </source>
</evidence>
<dbReference type="PANTHER" id="PTHR30535">
    <property type="entry name" value="VITAMIN B12-BINDING PROTEIN"/>
    <property type="match status" value="1"/>
</dbReference>
<dbReference type="Proteomes" id="UP001235840">
    <property type="component" value="Unassembled WGS sequence"/>
</dbReference>
<accession>A0ABT9VTZ9</accession>
<comment type="caution">
    <text evidence="6">The sequence shown here is derived from an EMBL/GenBank/DDBJ whole genome shotgun (WGS) entry which is preliminary data.</text>
</comment>
<organism evidence="6 7">
    <name type="scientific">Caldalkalibacillus horti</name>
    <dbReference type="NCBI Taxonomy" id="77523"/>
    <lineage>
        <taxon>Bacteria</taxon>
        <taxon>Bacillati</taxon>
        <taxon>Bacillota</taxon>
        <taxon>Bacilli</taxon>
        <taxon>Bacillales</taxon>
        <taxon>Bacillaceae</taxon>
        <taxon>Caldalkalibacillus</taxon>
    </lineage>
</organism>
<dbReference type="InterPro" id="IPR002491">
    <property type="entry name" value="ABC_transptr_periplasmic_BD"/>
</dbReference>
<protein>
    <submittedName>
        <fullName evidence="6">Iron complex transport system substrate-binding protein</fullName>
    </submittedName>
</protein>
<evidence type="ECO:0000256" key="1">
    <source>
        <dbReference type="ARBA" id="ARBA00008814"/>
    </source>
</evidence>
<feature type="compositionally biased region" description="Acidic residues" evidence="4">
    <location>
        <begin position="42"/>
        <end position="63"/>
    </location>
</feature>
<dbReference type="EMBL" id="JAUSTY010000001">
    <property type="protein sequence ID" value="MDQ0164459.1"/>
    <property type="molecule type" value="Genomic_DNA"/>
</dbReference>
<sequence>MESWKLWKKWGLLSLVLIVCLTLGLVACGTDNADPAPQGNQEEIEGEEAPSTEGEAEGEEAGDNEPSFPITITDGLGNEITIEEQPETIASVFPSNTEMVYALGLGEKVVGVSVWCNFPVETQDVAKIGDMEMNEEEILLLSPDLLLISQSQYNQQVEAVQRFEEVGIHVIAVQDASSFADVYDTFRLIGQATGAVTEAEDIIAEMEERLAAVKEKAEAVTEPKRVWIEVSPSPDIFTTGKNTFMDEMLQVIQAVNIAGEHEGWVSLTEEEIIQLNPDVIIATYGSYMDVEEEVMNRSGWGEVPAVKNEQVFEVDEDTVTRSGPRLIDGVETLAKHIYPEIFE</sequence>
<comment type="similarity">
    <text evidence="1">Belongs to the bacterial solute-binding protein 8 family.</text>
</comment>
<keyword evidence="3" id="KW-0175">Coiled coil</keyword>
<evidence type="ECO:0000313" key="7">
    <source>
        <dbReference type="Proteomes" id="UP001235840"/>
    </source>
</evidence>
<evidence type="ECO:0000256" key="4">
    <source>
        <dbReference type="SAM" id="MobiDB-lite"/>
    </source>
</evidence>
<reference evidence="6 7" key="1">
    <citation type="submission" date="2023-07" db="EMBL/GenBank/DDBJ databases">
        <title>Genomic Encyclopedia of Type Strains, Phase IV (KMG-IV): sequencing the most valuable type-strain genomes for metagenomic binning, comparative biology and taxonomic classification.</title>
        <authorList>
            <person name="Goeker M."/>
        </authorList>
    </citation>
    <scope>NUCLEOTIDE SEQUENCE [LARGE SCALE GENOMIC DNA]</scope>
    <source>
        <strain evidence="6 7">DSM 12751</strain>
    </source>
</reference>
<dbReference type="InterPro" id="IPR054828">
    <property type="entry name" value="Vit_B12_bind_prot"/>
</dbReference>
<feature type="domain" description="Fe/B12 periplasmic-binding" evidence="5">
    <location>
        <begin position="88"/>
        <end position="341"/>
    </location>
</feature>
<proteinExistence type="inferred from homology"/>
<keyword evidence="2" id="KW-0732">Signal</keyword>
<feature type="region of interest" description="Disordered" evidence="4">
    <location>
        <begin position="34"/>
        <end position="69"/>
    </location>
</feature>
<name>A0ABT9VTZ9_9BACI</name>
<dbReference type="SUPFAM" id="SSF53807">
    <property type="entry name" value="Helical backbone' metal receptor"/>
    <property type="match status" value="1"/>
</dbReference>
<dbReference type="PANTHER" id="PTHR30535:SF34">
    <property type="entry name" value="MOLYBDATE-BINDING PROTEIN MOLA"/>
    <property type="match status" value="1"/>
</dbReference>
<dbReference type="NCBIfam" id="NF038402">
    <property type="entry name" value="TroA_like"/>
    <property type="match status" value="1"/>
</dbReference>
<evidence type="ECO:0000256" key="3">
    <source>
        <dbReference type="SAM" id="Coils"/>
    </source>
</evidence>
<dbReference type="PROSITE" id="PS50983">
    <property type="entry name" value="FE_B12_PBP"/>
    <property type="match status" value="1"/>
</dbReference>
<dbReference type="PROSITE" id="PS51257">
    <property type="entry name" value="PROKAR_LIPOPROTEIN"/>
    <property type="match status" value="1"/>
</dbReference>
<dbReference type="Gene3D" id="3.40.50.1980">
    <property type="entry name" value="Nitrogenase molybdenum iron protein domain"/>
    <property type="match status" value="2"/>
</dbReference>